<dbReference type="InterPro" id="IPR045864">
    <property type="entry name" value="aa-tRNA-synth_II/BPL/LPL"/>
</dbReference>
<dbReference type="STRING" id="574566.I0YR67"/>
<dbReference type="PANTHER" id="PTHR12835:SF5">
    <property type="entry name" value="BIOTIN--PROTEIN LIGASE"/>
    <property type="match status" value="1"/>
</dbReference>
<evidence type="ECO:0000259" key="3">
    <source>
        <dbReference type="PROSITE" id="PS51733"/>
    </source>
</evidence>
<dbReference type="InterPro" id="IPR004143">
    <property type="entry name" value="BPL_LPL_catalytic"/>
</dbReference>
<dbReference type="GO" id="GO:0004077">
    <property type="term" value="F:biotin--[biotin carboxyl-carrier protein] ligase activity"/>
    <property type="evidence" value="ECO:0007669"/>
    <property type="project" value="InterPro"/>
</dbReference>
<feature type="domain" description="BPL/LPL catalytic" evidence="3">
    <location>
        <begin position="59"/>
        <end position="244"/>
    </location>
</feature>
<accession>I0YR67</accession>
<dbReference type="KEGG" id="csl:COCSUDRAFT_18259"/>
<keyword evidence="2" id="KW-0436">Ligase</keyword>
<name>I0YR67_COCSC</name>
<dbReference type="SUPFAM" id="SSF55681">
    <property type="entry name" value="Class II aaRS and biotin synthetases"/>
    <property type="match status" value="1"/>
</dbReference>
<dbReference type="eggNOG" id="KOG1536">
    <property type="taxonomic scope" value="Eukaryota"/>
</dbReference>
<evidence type="ECO:0000256" key="2">
    <source>
        <dbReference type="ARBA" id="ARBA00022598"/>
    </source>
</evidence>
<keyword evidence="5" id="KW-1185">Reference proteome</keyword>
<dbReference type="OrthoDB" id="10250105at2759"/>
<gene>
    <name evidence="4" type="ORF">COCSUDRAFT_18259</name>
</gene>
<dbReference type="NCBIfam" id="TIGR00121">
    <property type="entry name" value="birA_ligase"/>
    <property type="match status" value="1"/>
</dbReference>
<dbReference type="InterPro" id="IPR004408">
    <property type="entry name" value="Biotin_CoA_COase_ligase"/>
</dbReference>
<dbReference type="Pfam" id="PF03099">
    <property type="entry name" value="BPL_LplA_LipB"/>
    <property type="match status" value="1"/>
</dbReference>
<dbReference type="RefSeq" id="XP_005645430.1">
    <property type="nucleotide sequence ID" value="XM_005645373.1"/>
</dbReference>
<evidence type="ECO:0000256" key="1">
    <source>
        <dbReference type="ARBA" id="ARBA00009934"/>
    </source>
</evidence>
<organism evidence="4 5">
    <name type="scientific">Coccomyxa subellipsoidea (strain C-169)</name>
    <name type="common">Green microalga</name>
    <dbReference type="NCBI Taxonomy" id="574566"/>
    <lineage>
        <taxon>Eukaryota</taxon>
        <taxon>Viridiplantae</taxon>
        <taxon>Chlorophyta</taxon>
        <taxon>core chlorophytes</taxon>
        <taxon>Trebouxiophyceae</taxon>
        <taxon>Trebouxiophyceae incertae sedis</taxon>
        <taxon>Coccomyxaceae</taxon>
        <taxon>Coccomyxa</taxon>
        <taxon>Coccomyxa subellipsoidea</taxon>
    </lineage>
</organism>
<dbReference type="Proteomes" id="UP000007264">
    <property type="component" value="Unassembled WGS sequence"/>
</dbReference>
<comment type="similarity">
    <text evidence="1">Belongs to the biotin--protein ligase family.</text>
</comment>
<dbReference type="GeneID" id="17038865"/>
<dbReference type="CDD" id="cd16442">
    <property type="entry name" value="BPL"/>
    <property type="match status" value="1"/>
</dbReference>
<dbReference type="AlphaFoldDB" id="I0YR67"/>
<dbReference type="EMBL" id="AGSI01000014">
    <property type="protein sequence ID" value="EIE20886.1"/>
    <property type="molecule type" value="Genomic_DNA"/>
</dbReference>
<reference evidence="4 5" key="1">
    <citation type="journal article" date="2012" name="Genome Biol.">
        <title>The genome of the polar eukaryotic microalga coccomyxa subellipsoidea reveals traits of cold adaptation.</title>
        <authorList>
            <person name="Blanc G."/>
            <person name="Agarkova I."/>
            <person name="Grimwood J."/>
            <person name="Kuo A."/>
            <person name="Brueggeman A."/>
            <person name="Dunigan D."/>
            <person name="Gurnon J."/>
            <person name="Ladunga I."/>
            <person name="Lindquist E."/>
            <person name="Lucas S."/>
            <person name="Pangilinan J."/>
            <person name="Proschold T."/>
            <person name="Salamov A."/>
            <person name="Schmutz J."/>
            <person name="Weeks D."/>
            <person name="Yamada T."/>
            <person name="Claverie J.M."/>
            <person name="Grigoriev I."/>
            <person name="Van Etten J."/>
            <person name="Lomsadze A."/>
            <person name="Borodovsky M."/>
        </authorList>
    </citation>
    <scope>NUCLEOTIDE SEQUENCE [LARGE SCALE GENOMIC DNA]</scope>
    <source>
        <strain evidence="4 5">C-169</strain>
    </source>
</reference>
<sequence length="322" mass="35642">MLCIAIIIFQSRKCVVQGPLLASRGIETASEVIVNLLSTHDHPTTLFRPQCFFQHLDTRSQGSVLLTSTALPSTQTLLQDNPGHFLNGTVCVADRQIKGRGRGQNTWVSPEGCLMFSTSAHLNIQGQNLPFVQYVVSLALVQAVQEQAKHRLKGNEVDVRIKWPNDIYGHQLKIAGILCQSAYRNQQFQVVIGIGLNLSNREPTTCVDALIEEKHRELGLEGSPQPVLLCGILSRLEQLLEVLLSSGFEPLQQAYLDAWLHTGQKVVLEEQQGGTLHQVPLVILGLTPNGYLRAQNESGEQYELHPDGNSLDFFKGLVRKKA</sequence>
<dbReference type="Gene3D" id="3.30.930.10">
    <property type="entry name" value="Bira Bifunctional Protein, Domain 2"/>
    <property type="match status" value="1"/>
</dbReference>
<dbReference type="GO" id="GO:0005737">
    <property type="term" value="C:cytoplasm"/>
    <property type="evidence" value="ECO:0007669"/>
    <property type="project" value="TreeGrafter"/>
</dbReference>
<comment type="caution">
    <text evidence="4">The sequence shown here is derived from an EMBL/GenBank/DDBJ whole genome shotgun (WGS) entry which is preliminary data.</text>
</comment>
<proteinExistence type="inferred from homology"/>
<dbReference type="PANTHER" id="PTHR12835">
    <property type="entry name" value="BIOTIN PROTEIN LIGASE"/>
    <property type="match status" value="1"/>
</dbReference>
<evidence type="ECO:0000313" key="5">
    <source>
        <dbReference type="Proteomes" id="UP000007264"/>
    </source>
</evidence>
<evidence type="ECO:0000313" key="4">
    <source>
        <dbReference type="EMBL" id="EIE20886.1"/>
    </source>
</evidence>
<protein>
    <submittedName>
        <fullName evidence="4">Class II aaRS and biotin synthetase</fullName>
    </submittedName>
</protein>
<dbReference type="PROSITE" id="PS51733">
    <property type="entry name" value="BPL_LPL_CATALYTIC"/>
    <property type="match status" value="1"/>
</dbReference>